<dbReference type="SUPFAM" id="SSF49464">
    <property type="entry name" value="Carboxypeptidase regulatory domain-like"/>
    <property type="match status" value="1"/>
</dbReference>
<evidence type="ECO:0000313" key="15">
    <source>
        <dbReference type="Proteomes" id="UP000613030"/>
    </source>
</evidence>
<keyword evidence="9 10" id="KW-0998">Cell outer membrane</keyword>
<dbReference type="Gene3D" id="2.40.170.20">
    <property type="entry name" value="TonB-dependent receptor, beta-barrel domain"/>
    <property type="match status" value="1"/>
</dbReference>
<dbReference type="Pfam" id="PF07715">
    <property type="entry name" value="Plug"/>
    <property type="match status" value="1"/>
</dbReference>
<dbReference type="PROSITE" id="PS52016">
    <property type="entry name" value="TONB_DEPENDENT_REC_3"/>
    <property type="match status" value="1"/>
</dbReference>
<dbReference type="Pfam" id="PF00593">
    <property type="entry name" value="TonB_dep_Rec_b-barrel"/>
    <property type="match status" value="1"/>
</dbReference>
<accession>A0ABS1KM75</accession>
<feature type="domain" description="TonB-dependent receptor-like beta-barrel" evidence="12">
    <location>
        <begin position="371"/>
        <end position="825"/>
    </location>
</feature>
<comment type="caution">
    <text evidence="14">The sequence shown here is derived from an EMBL/GenBank/DDBJ whole genome shotgun (WGS) entry which is preliminary data.</text>
</comment>
<evidence type="ECO:0000256" key="5">
    <source>
        <dbReference type="ARBA" id="ARBA00022729"/>
    </source>
</evidence>
<name>A0ABS1KM75_9BACT</name>
<keyword evidence="8 14" id="KW-0675">Receptor</keyword>
<dbReference type="EMBL" id="JAERRB010000001">
    <property type="protein sequence ID" value="MBL0740565.1"/>
    <property type="molecule type" value="Genomic_DNA"/>
</dbReference>
<dbReference type="RefSeq" id="WP_202007891.1">
    <property type="nucleotide sequence ID" value="NZ_JAERRB010000001.1"/>
</dbReference>
<evidence type="ECO:0000256" key="8">
    <source>
        <dbReference type="ARBA" id="ARBA00023170"/>
    </source>
</evidence>
<proteinExistence type="inferred from homology"/>
<dbReference type="InterPro" id="IPR000531">
    <property type="entry name" value="Beta-barrel_TonB"/>
</dbReference>
<evidence type="ECO:0000313" key="14">
    <source>
        <dbReference type="EMBL" id="MBL0740565.1"/>
    </source>
</evidence>
<evidence type="ECO:0000256" key="6">
    <source>
        <dbReference type="ARBA" id="ARBA00023077"/>
    </source>
</evidence>
<gene>
    <name evidence="14" type="ORF">JI741_05010</name>
</gene>
<keyword evidence="3 10" id="KW-1134">Transmembrane beta strand</keyword>
<protein>
    <submittedName>
        <fullName evidence="14">TonB-dependent receptor</fullName>
    </submittedName>
</protein>
<keyword evidence="6 11" id="KW-0798">TonB box</keyword>
<dbReference type="PANTHER" id="PTHR30069">
    <property type="entry name" value="TONB-DEPENDENT OUTER MEMBRANE RECEPTOR"/>
    <property type="match status" value="1"/>
</dbReference>
<keyword evidence="4 10" id="KW-0812">Transmembrane</keyword>
<dbReference type="SUPFAM" id="SSF56935">
    <property type="entry name" value="Porins"/>
    <property type="match status" value="1"/>
</dbReference>
<comment type="subcellular location">
    <subcellularLocation>
        <location evidence="1 10">Cell outer membrane</location>
        <topology evidence="1 10">Multi-pass membrane protein</topology>
    </subcellularLocation>
</comment>
<dbReference type="InterPro" id="IPR039426">
    <property type="entry name" value="TonB-dep_rcpt-like"/>
</dbReference>
<dbReference type="InterPro" id="IPR037066">
    <property type="entry name" value="Plug_dom_sf"/>
</dbReference>
<evidence type="ECO:0000256" key="4">
    <source>
        <dbReference type="ARBA" id="ARBA00022692"/>
    </source>
</evidence>
<reference evidence="14 15" key="1">
    <citation type="submission" date="2021-01" db="EMBL/GenBank/DDBJ databases">
        <title>Chryseolinea sp. Jin1 Genome sequencing and assembly.</title>
        <authorList>
            <person name="Kim I."/>
        </authorList>
    </citation>
    <scope>NUCLEOTIDE SEQUENCE [LARGE SCALE GENOMIC DNA]</scope>
    <source>
        <strain evidence="14 15">Jin1</strain>
    </source>
</reference>
<keyword evidence="15" id="KW-1185">Reference proteome</keyword>
<evidence type="ECO:0000259" key="13">
    <source>
        <dbReference type="Pfam" id="PF07715"/>
    </source>
</evidence>
<feature type="domain" description="TonB-dependent receptor plug" evidence="13">
    <location>
        <begin position="223"/>
        <end position="301"/>
    </location>
</feature>
<evidence type="ECO:0000259" key="12">
    <source>
        <dbReference type="Pfam" id="PF00593"/>
    </source>
</evidence>
<dbReference type="InterPro" id="IPR008969">
    <property type="entry name" value="CarboxyPept-like_regulatory"/>
</dbReference>
<keyword evidence="5" id="KW-0732">Signal</keyword>
<evidence type="ECO:0000256" key="9">
    <source>
        <dbReference type="ARBA" id="ARBA00023237"/>
    </source>
</evidence>
<evidence type="ECO:0000256" key="1">
    <source>
        <dbReference type="ARBA" id="ARBA00004571"/>
    </source>
</evidence>
<evidence type="ECO:0000256" key="3">
    <source>
        <dbReference type="ARBA" id="ARBA00022452"/>
    </source>
</evidence>
<evidence type="ECO:0000256" key="2">
    <source>
        <dbReference type="ARBA" id="ARBA00022448"/>
    </source>
</evidence>
<sequence length="867" mass="98030">MRRSIYTKVFLILVLMVLMAFRIMAQDVASRRITVPQKECSIQTVFTEMKGQGNIVLSYGNSLPLNRVLKFETTNVAVSTILRLIREATGFTHKIQGDKIILIPPAKKYSVSGFLRDEASGENLIGANIYTLPDFRGTTANAYGYYSLTLLSDSVTLSVSYVGYQTKRMKFFLEKDTVLNVSLTSEVLDEVVVTSDESARDITHMSTVEMSVGQLEALPRLAGEVDVMKGLQLLPGVQGGSEGSSGLYVRGGSPDQNLILLDGVPVYNVSHLFGFFSVFNSDAINHVELIKGGFPARYGGRLSSVVNITMKEGNQQELHGEGSIGLVASRLTLEGPIKKNKSSFIISGRRTFADLFVRPILRKTSDGKEDQGYYFYDVNAKFNQTINSHNRLYLSAYSGRDKTRTSTTEELFRDDVHYRRKDDYDLAWGNITTALRLNSVLTPTLFSNITATYSRFKMDTRKEIDEFTKNSKEEKHDHFKNLYTSEIRDFALKADIDYIPSLTHAIKFGGYGIAHEFSPGSLTYRVGAADTTVGSYRINAVEFGAYAEDDITVSKRLKVNLGVHYSGFHVEAKKYSSVQPRLALRYLVSDKISVKASYAQMQQYIHLLSNVGVGLPTDLWVPATSVATPEQSWQGAVGFTYNPDNTYELIVEGYYKNMTGLVEYKNGASFMNLDKDWQTKIETGNGESYGGEIFLKKKEGAWTGWLGYTLSWAYRKFENIDNGRRFPFKYDRRHDLELAVIYTWNKRIDLAFTWVYGSGYPTSLPTASYSGYHGDDHADFGYHYGYAYPSRNNFRMRAYHRLDVTLSFFKQKKWGERKWIFGLYNAYSRNNPFYLSIQEDPTGQSNSKVIQHSLFPVIPAISYTFKF</sequence>
<evidence type="ECO:0000256" key="11">
    <source>
        <dbReference type="RuleBase" id="RU003357"/>
    </source>
</evidence>
<dbReference type="Proteomes" id="UP000613030">
    <property type="component" value="Unassembled WGS sequence"/>
</dbReference>
<dbReference type="Pfam" id="PF13715">
    <property type="entry name" value="CarbopepD_reg_2"/>
    <property type="match status" value="1"/>
</dbReference>
<organism evidence="14 15">
    <name type="scientific">Chryseolinea lacunae</name>
    <dbReference type="NCBI Taxonomy" id="2801331"/>
    <lineage>
        <taxon>Bacteria</taxon>
        <taxon>Pseudomonadati</taxon>
        <taxon>Bacteroidota</taxon>
        <taxon>Cytophagia</taxon>
        <taxon>Cytophagales</taxon>
        <taxon>Fulvivirgaceae</taxon>
        <taxon>Chryseolinea</taxon>
    </lineage>
</organism>
<dbReference type="InterPro" id="IPR036942">
    <property type="entry name" value="Beta-barrel_TonB_sf"/>
</dbReference>
<dbReference type="Gene3D" id="2.170.130.10">
    <property type="entry name" value="TonB-dependent receptor, plug domain"/>
    <property type="match status" value="1"/>
</dbReference>
<dbReference type="InterPro" id="IPR012910">
    <property type="entry name" value="Plug_dom"/>
</dbReference>
<dbReference type="PANTHER" id="PTHR30069:SF29">
    <property type="entry name" value="HEMOGLOBIN AND HEMOGLOBIN-HAPTOGLOBIN-BINDING PROTEIN 1-RELATED"/>
    <property type="match status" value="1"/>
</dbReference>
<dbReference type="Gene3D" id="2.60.40.1120">
    <property type="entry name" value="Carboxypeptidase-like, regulatory domain"/>
    <property type="match status" value="1"/>
</dbReference>
<comment type="similarity">
    <text evidence="10 11">Belongs to the TonB-dependent receptor family.</text>
</comment>
<evidence type="ECO:0000256" key="10">
    <source>
        <dbReference type="PROSITE-ProRule" id="PRU01360"/>
    </source>
</evidence>
<keyword evidence="2 10" id="KW-0813">Transport</keyword>
<keyword evidence="7 10" id="KW-0472">Membrane</keyword>
<evidence type="ECO:0000256" key="7">
    <source>
        <dbReference type="ARBA" id="ARBA00023136"/>
    </source>
</evidence>